<comment type="caution">
    <text evidence="2">The sequence shown here is derived from an EMBL/GenBank/DDBJ whole genome shotgun (WGS) entry which is preliminary data.</text>
</comment>
<sequence length="127" mass="13284">MTLFSKLFQAAAVAAMLTATLATDTAHAQQSYPMTCRGGGTLSIRNDGGNGVRIRFQPGDGAATQGLSPGQCTWSDRALRPGEPTVICDNSASAAKYVSLLVQSNQYAIVQVFNDGQGCMQVTRVGP</sequence>
<feature type="signal peptide" evidence="1">
    <location>
        <begin position="1"/>
        <end position="28"/>
    </location>
</feature>
<organism evidence="2 3">
    <name type="scientific">Fischerella thermalis CCMEE 5268</name>
    <dbReference type="NCBI Taxonomy" id="2019662"/>
    <lineage>
        <taxon>Bacteria</taxon>
        <taxon>Bacillati</taxon>
        <taxon>Cyanobacteriota</taxon>
        <taxon>Cyanophyceae</taxon>
        <taxon>Nostocales</taxon>
        <taxon>Hapalosiphonaceae</taxon>
        <taxon>Fischerella</taxon>
    </lineage>
</organism>
<dbReference type="EMBL" id="NMQA01000046">
    <property type="protein sequence ID" value="PMB00149.1"/>
    <property type="molecule type" value="Genomic_DNA"/>
</dbReference>
<gene>
    <name evidence="2" type="ORF">CEN50_04265</name>
</gene>
<evidence type="ECO:0000313" key="3">
    <source>
        <dbReference type="Proteomes" id="UP000235025"/>
    </source>
</evidence>
<proteinExistence type="predicted"/>
<protein>
    <submittedName>
        <fullName evidence="2">Uncharacterized protein</fullName>
    </submittedName>
</protein>
<dbReference type="RefSeq" id="WP_016866559.1">
    <property type="nucleotide sequence ID" value="NZ_NMQA01000046.1"/>
</dbReference>
<feature type="chain" id="PRO_5014600835" evidence="1">
    <location>
        <begin position="29"/>
        <end position="127"/>
    </location>
</feature>
<dbReference type="AlphaFoldDB" id="A0A2N6KKA9"/>
<reference evidence="2 3" key="1">
    <citation type="submission" date="2017-07" db="EMBL/GenBank/DDBJ databases">
        <title>Genomes of Fischerella (Mastigocladus) sp. strains.</title>
        <authorList>
            <person name="Miller S.R."/>
        </authorList>
    </citation>
    <scope>NUCLEOTIDE SEQUENCE [LARGE SCALE GENOMIC DNA]</scope>
    <source>
        <strain evidence="2 3">CCMEE 5268</strain>
    </source>
</reference>
<evidence type="ECO:0000313" key="2">
    <source>
        <dbReference type="EMBL" id="PMB00149.1"/>
    </source>
</evidence>
<evidence type="ECO:0000256" key="1">
    <source>
        <dbReference type="SAM" id="SignalP"/>
    </source>
</evidence>
<dbReference type="Proteomes" id="UP000235025">
    <property type="component" value="Unassembled WGS sequence"/>
</dbReference>
<accession>A0A2N6KKA9</accession>
<name>A0A2N6KKA9_9CYAN</name>
<keyword evidence="1" id="KW-0732">Signal</keyword>